<dbReference type="Pfam" id="PF01262">
    <property type="entry name" value="AlaDh_PNT_C"/>
    <property type="match status" value="1"/>
</dbReference>
<reference evidence="1 2" key="1">
    <citation type="submission" date="2024-06" db="EMBL/GenBank/DDBJ databases">
        <authorList>
            <person name="Li F."/>
        </authorList>
    </citation>
    <scope>NUCLEOTIDE SEQUENCE [LARGE SCALE GENOMIC DNA]</scope>
    <source>
        <strain evidence="1 2">GXAS 311</strain>
    </source>
</reference>
<comment type="caution">
    <text evidence="1">The sequence shown here is derived from an EMBL/GenBank/DDBJ whole genome shotgun (WGS) entry which is preliminary data.</text>
</comment>
<organism evidence="1 2">
    <name type="scientific">Aliikangiella maris</name>
    <dbReference type="NCBI Taxonomy" id="3162458"/>
    <lineage>
        <taxon>Bacteria</taxon>
        <taxon>Pseudomonadati</taxon>
        <taxon>Pseudomonadota</taxon>
        <taxon>Gammaproteobacteria</taxon>
        <taxon>Oceanospirillales</taxon>
        <taxon>Pleioneaceae</taxon>
        <taxon>Aliikangiella</taxon>
    </lineage>
</organism>
<dbReference type="Gene3D" id="3.40.50.720">
    <property type="entry name" value="NAD(P)-binding Rossmann-like Domain"/>
    <property type="match status" value="1"/>
</dbReference>
<dbReference type="SMART" id="SM01003">
    <property type="entry name" value="AlaDh_PNT_N"/>
    <property type="match status" value="1"/>
</dbReference>
<dbReference type="InterPro" id="IPR051168">
    <property type="entry name" value="AASS"/>
</dbReference>
<name>A0ABV2BU86_9GAMM</name>
<dbReference type="PANTHER" id="PTHR11133">
    <property type="entry name" value="SACCHAROPINE DEHYDROGENASE"/>
    <property type="match status" value="1"/>
</dbReference>
<evidence type="ECO:0000313" key="1">
    <source>
        <dbReference type="EMBL" id="MET1255475.1"/>
    </source>
</evidence>
<keyword evidence="2" id="KW-1185">Reference proteome</keyword>
<dbReference type="PANTHER" id="PTHR11133:SF23">
    <property type="entry name" value="SACCHAROPINE DEHYDROGENASE [NAD(+), L-LYSINE-FORMING]"/>
    <property type="match status" value="1"/>
</dbReference>
<dbReference type="InterPro" id="IPR007886">
    <property type="entry name" value="AlaDH/PNT_N"/>
</dbReference>
<proteinExistence type="predicted"/>
<dbReference type="SUPFAM" id="SSF52283">
    <property type="entry name" value="Formate/glycerate dehydrogenase catalytic domain-like"/>
    <property type="match status" value="1"/>
</dbReference>
<protein>
    <submittedName>
        <fullName evidence="1">Uncharacterized protein</fullName>
    </submittedName>
</protein>
<dbReference type="InterPro" id="IPR007698">
    <property type="entry name" value="AlaDH/PNT_NAD(H)-bd"/>
</dbReference>
<evidence type="ECO:0000313" key="2">
    <source>
        <dbReference type="Proteomes" id="UP001548189"/>
    </source>
</evidence>
<sequence length="425" mass="47356">MLTTVVRKEHKNDWERRTALSPSDAADLVEKGFPISVESSGIRVFPDADYQSLNVPIVDSPLASEFVVGIKEPPVNSIQPNQVHLAFSHTFKGQAYNMGLLQKFIDQKATLIDYEPITDSQGKRLIAFGRFAGIAGAIDSLHIAGQKFQVREQKSALSQIKQTCQYHSIDEIKQHFQQIDLNSGEPVRVLIVGSGNVGQGSEEVCQWLGLPKIDIQRLHNQQTPEGSWYAVAKSGDLHQHKNGKAFSMSEFIEAGATTYESTFDRLLGQFDILLQTPYWTEKYPKHLTIERMREHLDKLPLVIADISCDINGSLECTTQLSDVGSPAYTFDVVSATSSEGVQAEGITVIAIDNLPCELSYDASIHFSKILKNYLHNLMSVDLSQPFESCGFSPEIMKAVIVYRGELTPNFTYLQKFLDKHATSQK</sequence>
<dbReference type="Proteomes" id="UP001548189">
    <property type="component" value="Unassembled WGS sequence"/>
</dbReference>
<gene>
    <name evidence="1" type="ORF">ABVT43_10085</name>
</gene>
<accession>A0ABV2BU86</accession>
<dbReference type="EMBL" id="JBEVCJ010000010">
    <property type="protein sequence ID" value="MET1255475.1"/>
    <property type="molecule type" value="Genomic_DNA"/>
</dbReference>
<dbReference type="Pfam" id="PF05222">
    <property type="entry name" value="AlaDh_PNT_N"/>
    <property type="match status" value="1"/>
</dbReference>